<proteinExistence type="predicted"/>
<reference evidence="1" key="2">
    <citation type="submission" date="2022-06" db="UniProtKB">
        <authorList>
            <consortium name="EnsemblMetazoa"/>
        </authorList>
    </citation>
    <scope>IDENTIFICATION</scope>
    <source>
        <strain evidence="1">PS312</strain>
    </source>
</reference>
<dbReference type="Proteomes" id="UP000005239">
    <property type="component" value="Unassembled WGS sequence"/>
</dbReference>
<evidence type="ECO:0000313" key="1">
    <source>
        <dbReference type="EnsemblMetazoa" id="PPA21952.1"/>
    </source>
</evidence>
<dbReference type="EnsemblMetazoa" id="PPA21952.1">
    <property type="protein sequence ID" value="PPA21952.1"/>
    <property type="gene ID" value="WBGene00111506"/>
</dbReference>
<gene>
    <name evidence="1" type="primary">WBGene00111506</name>
</gene>
<organism evidence="1 2">
    <name type="scientific">Pristionchus pacificus</name>
    <name type="common">Parasitic nematode worm</name>
    <dbReference type="NCBI Taxonomy" id="54126"/>
    <lineage>
        <taxon>Eukaryota</taxon>
        <taxon>Metazoa</taxon>
        <taxon>Ecdysozoa</taxon>
        <taxon>Nematoda</taxon>
        <taxon>Chromadorea</taxon>
        <taxon>Rhabditida</taxon>
        <taxon>Rhabditina</taxon>
        <taxon>Diplogasteromorpha</taxon>
        <taxon>Diplogasteroidea</taxon>
        <taxon>Neodiplogasteridae</taxon>
        <taxon>Pristionchus</taxon>
    </lineage>
</organism>
<accession>A0A8R1YJ72</accession>
<name>A0A2A6BCC6_PRIPA</name>
<protein>
    <submittedName>
        <fullName evidence="1">Uncharacterized protein</fullName>
    </submittedName>
</protein>
<reference evidence="2" key="1">
    <citation type="journal article" date="2008" name="Nat. Genet.">
        <title>The Pristionchus pacificus genome provides a unique perspective on nematode lifestyle and parasitism.</title>
        <authorList>
            <person name="Dieterich C."/>
            <person name="Clifton S.W."/>
            <person name="Schuster L.N."/>
            <person name="Chinwalla A."/>
            <person name="Delehaunty K."/>
            <person name="Dinkelacker I."/>
            <person name="Fulton L."/>
            <person name="Fulton R."/>
            <person name="Godfrey J."/>
            <person name="Minx P."/>
            <person name="Mitreva M."/>
            <person name="Roeseler W."/>
            <person name="Tian H."/>
            <person name="Witte H."/>
            <person name="Yang S.P."/>
            <person name="Wilson R.K."/>
            <person name="Sommer R.J."/>
        </authorList>
    </citation>
    <scope>NUCLEOTIDE SEQUENCE [LARGE SCALE GENOMIC DNA]</scope>
    <source>
        <strain evidence="2">PS312</strain>
    </source>
</reference>
<sequence>MPFLLQMKSFSLRRGLTDYDYDFFLNIHFMHKMIFAMDVVLGWHSPGANCDECCFSTTPRGAIVQQMVYSITQRAMHAVSIDEDIMNVDSLCKTINNIIAEYKECPIGPAESIDVVNINLSDLGYNIDNDEKHRGIRRNVDQKRKVLSINIEVR</sequence>
<accession>A0A2A6BCC6</accession>
<evidence type="ECO:0000313" key="2">
    <source>
        <dbReference type="Proteomes" id="UP000005239"/>
    </source>
</evidence>
<keyword evidence="2" id="KW-1185">Reference proteome</keyword>
<dbReference type="AlphaFoldDB" id="A0A2A6BCC6"/>